<keyword evidence="2" id="KW-0812">Transmembrane</keyword>
<gene>
    <name evidence="3" type="ORF">Rhe02_09500</name>
</gene>
<feature type="transmembrane region" description="Helical" evidence="2">
    <location>
        <begin position="82"/>
        <end position="104"/>
    </location>
</feature>
<sequence>MVSPPFRPARDIAINARRTGRDDPSNYDSTTSTPSDAVRSPMPQQTVSDSRLGRPLWWSGFTKAVAGAAGAGGLLFVADLHLLGMVLTATSIALWGLARIAVFYDNDLP</sequence>
<name>A0A8J3Q2U4_9ACTN</name>
<organism evidence="3 4">
    <name type="scientific">Rhizocola hellebori</name>
    <dbReference type="NCBI Taxonomy" id="1392758"/>
    <lineage>
        <taxon>Bacteria</taxon>
        <taxon>Bacillati</taxon>
        <taxon>Actinomycetota</taxon>
        <taxon>Actinomycetes</taxon>
        <taxon>Micromonosporales</taxon>
        <taxon>Micromonosporaceae</taxon>
        <taxon>Rhizocola</taxon>
    </lineage>
</organism>
<comment type="caution">
    <text evidence="3">The sequence shown here is derived from an EMBL/GenBank/DDBJ whole genome shotgun (WGS) entry which is preliminary data.</text>
</comment>
<feature type="compositionally biased region" description="Polar residues" evidence="1">
    <location>
        <begin position="26"/>
        <end position="35"/>
    </location>
</feature>
<keyword evidence="2" id="KW-1133">Transmembrane helix</keyword>
<evidence type="ECO:0000313" key="3">
    <source>
        <dbReference type="EMBL" id="GIH02883.1"/>
    </source>
</evidence>
<reference evidence="3" key="1">
    <citation type="submission" date="2021-01" db="EMBL/GenBank/DDBJ databases">
        <title>Whole genome shotgun sequence of Rhizocola hellebori NBRC 109834.</title>
        <authorList>
            <person name="Komaki H."/>
            <person name="Tamura T."/>
        </authorList>
    </citation>
    <scope>NUCLEOTIDE SEQUENCE</scope>
    <source>
        <strain evidence="3">NBRC 109834</strain>
    </source>
</reference>
<evidence type="ECO:0000313" key="4">
    <source>
        <dbReference type="Proteomes" id="UP000612899"/>
    </source>
</evidence>
<dbReference type="Proteomes" id="UP000612899">
    <property type="component" value="Unassembled WGS sequence"/>
</dbReference>
<dbReference type="AlphaFoldDB" id="A0A8J3Q2U4"/>
<protein>
    <submittedName>
        <fullName evidence="3">Uncharacterized protein</fullName>
    </submittedName>
</protein>
<evidence type="ECO:0000256" key="2">
    <source>
        <dbReference type="SAM" id="Phobius"/>
    </source>
</evidence>
<feature type="transmembrane region" description="Helical" evidence="2">
    <location>
        <begin position="56"/>
        <end position="77"/>
    </location>
</feature>
<feature type="region of interest" description="Disordered" evidence="1">
    <location>
        <begin position="1"/>
        <end position="51"/>
    </location>
</feature>
<proteinExistence type="predicted"/>
<keyword evidence="2" id="KW-0472">Membrane</keyword>
<dbReference type="EMBL" id="BONY01000004">
    <property type="protein sequence ID" value="GIH02883.1"/>
    <property type="molecule type" value="Genomic_DNA"/>
</dbReference>
<dbReference type="RefSeq" id="WP_203906807.1">
    <property type="nucleotide sequence ID" value="NZ_BONY01000004.1"/>
</dbReference>
<accession>A0A8J3Q2U4</accession>
<evidence type="ECO:0000256" key="1">
    <source>
        <dbReference type="SAM" id="MobiDB-lite"/>
    </source>
</evidence>
<keyword evidence="4" id="KW-1185">Reference proteome</keyword>